<protein>
    <submittedName>
        <fullName evidence="1">Uncharacterized protein</fullName>
    </submittedName>
</protein>
<sequence length="108" mass="12088">MSSIAYSTEDMELLSAWGVRFRASRSAWPYERVMQAAQDLAVRSTGKDVTVDGRPAEPAEVRALASLMFYGLAEPVERQGEGRIDLTDDGREQLLRWSRLTPLGGEQR</sequence>
<evidence type="ECO:0000313" key="2">
    <source>
        <dbReference type="Proteomes" id="UP000242444"/>
    </source>
</evidence>
<comment type="caution">
    <text evidence="1">The sequence shown here is derived from an EMBL/GenBank/DDBJ whole genome shotgun (WGS) entry which is preliminary data.</text>
</comment>
<organism evidence="1 2">
    <name type="scientific">Amycolatopsis antarctica</name>
    <dbReference type="NCBI Taxonomy" id="1854586"/>
    <lineage>
        <taxon>Bacteria</taxon>
        <taxon>Bacillati</taxon>
        <taxon>Actinomycetota</taxon>
        <taxon>Actinomycetes</taxon>
        <taxon>Pseudonocardiales</taxon>
        <taxon>Pseudonocardiaceae</taxon>
        <taxon>Amycolatopsis</taxon>
    </lineage>
</organism>
<keyword evidence="2" id="KW-1185">Reference proteome</keyword>
<dbReference type="InParanoid" id="A0A263CUW5"/>
<accession>A0A263CUW5</accession>
<dbReference type="AlphaFoldDB" id="A0A263CUW5"/>
<evidence type="ECO:0000313" key="1">
    <source>
        <dbReference type="EMBL" id="OZM69904.1"/>
    </source>
</evidence>
<dbReference type="Proteomes" id="UP000242444">
    <property type="component" value="Unassembled WGS sequence"/>
</dbReference>
<name>A0A263CUW5_9PSEU</name>
<dbReference type="EMBL" id="NKYE01000032">
    <property type="protein sequence ID" value="OZM69904.1"/>
    <property type="molecule type" value="Genomic_DNA"/>
</dbReference>
<dbReference type="RefSeq" id="WP_094866364.1">
    <property type="nucleotide sequence ID" value="NZ_NKYE01000032.1"/>
</dbReference>
<gene>
    <name evidence="1" type="ORF">CFN78_28180</name>
</gene>
<reference evidence="1 2" key="1">
    <citation type="submission" date="2017-07" db="EMBL/GenBank/DDBJ databases">
        <title>Amycolatopsis antarcticus sp. nov., isolated from the surface of an Antarcticus brown macroalga.</title>
        <authorList>
            <person name="Wang J."/>
            <person name="Leiva S."/>
            <person name="Huang J."/>
            <person name="Huang Y."/>
        </authorList>
    </citation>
    <scope>NUCLEOTIDE SEQUENCE [LARGE SCALE GENOMIC DNA]</scope>
    <source>
        <strain evidence="1 2">AU-G6</strain>
    </source>
</reference>
<proteinExistence type="predicted"/>